<accession>A0A6J7I4E8</accession>
<sequence>MRKTFGSILATTLVGVGLVTAVPQAMSAPTAGALSQPTILSAAWGLNNTASCPSGEAGLDNIPVTLDWFIQVASVNSDIFTFTRSDGTKVHPTCSLMFPPNESNERQTVNLIGDFGDPAGARPVRITIRAGLRGKPIGTRVWRSIDAGLTHTVTQLEAGPFITDAWKLTPQQLVGDANQCPTGTTSIRVVWSNGMAAYPTGAEVGPAVTNSYRAIFAKRSGKLIAVAPVAVADLNDHSSPVMADNMHDLCLATVPTHARLTAIRVGPELLQDPNGDPNLTQRFIVRRLGT</sequence>
<dbReference type="AlphaFoldDB" id="A0A6J7I4E8"/>
<reference evidence="1" key="1">
    <citation type="submission" date="2020-05" db="EMBL/GenBank/DDBJ databases">
        <authorList>
            <person name="Chiriac C."/>
            <person name="Salcher M."/>
            <person name="Ghai R."/>
            <person name="Kavagutti S V."/>
        </authorList>
    </citation>
    <scope>NUCLEOTIDE SEQUENCE</scope>
</reference>
<name>A0A6J7I4E8_9ZZZZ</name>
<evidence type="ECO:0000313" key="1">
    <source>
        <dbReference type="EMBL" id="CAB4925768.1"/>
    </source>
</evidence>
<protein>
    <submittedName>
        <fullName evidence="1">Unannotated protein</fullName>
    </submittedName>
</protein>
<proteinExistence type="predicted"/>
<gene>
    <name evidence="1" type="ORF">UFOPK3610_01669</name>
</gene>
<dbReference type="EMBL" id="CAFBMR010000096">
    <property type="protein sequence ID" value="CAB4925768.1"/>
    <property type="molecule type" value="Genomic_DNA"/>
</dbReference>
<organism evidence="1">
    <name type="scientific">freshwater metagenome</name>
    <dbReference type="NCBI Taxonomy" id="449393"/>
    <lineage>
        <taxon>unclassified sequences</taxon>
        <taxon>metagenomes</taxon>
        <taxon>ecological metagenomes</taxon>
    </lineage>
</organism>